<keyword evidence="3 8" id="KW-0479">Metal-binding</keyword>
<comment type="caution">
    <text evidence="8">Lacks conserved residue(s) required for the propagation of feature annotation.</text>
</comment>
<dbReference type="GO" id="GO:0005737">
    <property type="term" value="C:cytoplasm"/>
    <property type="evidence" value="ECO:0007669"/>
    <property type="project" value="UniProtKB-SubCell"/>
</dbReference>
<feature type="binding site" evidence="8">
    <location>
        <position position="289"/>
    </location>
    <ligand>
        <name>Mg(2+)</name>
        <dbReference type="ChEBI" id="CHEBI:18420"/>
        <label>1</label>
    </ligand>
</feature>
<dbReference type="Gene3D" id="3.30.1280.10">
    <property type="entry name" value="Phosphoribosylformylglycinamidine synthase subunit PurS"/>
    <property type="match status" value="1"/>
</dbReference>
<dbReference type="SUPFAM" id="SSF56042">
    <property type="entry name" value="PurM C-terminal domain-like"/>
    <property type="match status" value="2"/>
</dbReference>
<reference evidence="12 13" key="1">
    <citation type="journal article" date="2016" name="Nat. Commun.">
        <title>Thousands of microbial genomes shed light on interconnected biogeochemical processes in an aquifer system.</title>
        <authorList>
            <person name="Anantharaman K."/>
            <person name="Brown C.T."/>
            <person name="Hug L.A."/>
            <person name="Sharon I."/>
            <person name="Castelle C.J."/>
            <person name="Probst A.J."/>
            <person name="Thomas B.C."/>
            <person name="Singh A."/>
            <person name="Wilkins M.J."/>
            <person name="Karaoz U."/>
            <person name="Brodie E.L."/>
            <person name="Williams K.H."/>
            <person name="Hubbard S.S."/>
            <person name="Banfield J.F."/>
        </authorList>
    </citation>
    <scope>NUCLEOTIDE SEQUENCE [LARGE SCALE GENOMIC DNA]</scope>
</reference>
<evidence type="ECO:0000256" key="5">
    <source>
        <dbReference type="ARBA" id="ARBA00022755"/>
    </source>
</evidence>
<organism evidence="12 13">
    <name type="scientific">Candidatus Schekmanbacteria bacterium RBG_16_38_10</name>
    <dbReference type="NCBI Taxonomy" id="1817879"/>
    <lineage>
        <taxon>Bacteria</taxon>
        <taxon>Candidatus Schekmaniibacteriota</taxon>
    </lineage>
</organism>
<feature type="binding site" evidence="8">
    <location>
        <position position="313"/>
    </location>
    <ligand>
        <name>Mg(2+)</name>
        <dbReference type="ChEBI" id="CHEBI:18420"/>
        <label>2</label>
    </ligand>
</feature>
<evidence type="ECO:0000256" key="7">
    <source>
        <dbReference type="ARBA" id="ARBA00022842"/>
    </source>
</evidence>
<feature type="binding site" evidence="8">
    <location>
        <position position="312"/>
    </location>
    <ligand>
        <name>substrate</name>
    </ligand>
</feature>
<sequence>MLWRIEIHNIPEILDHTTTNSLNQLRQIGLDVQFLEVIPIYLLDGSIDETKVIDIADKLLTDKVTQQFKVYKASETSNTNSTNYKIVLIFKKSGVTDPVEASTKKAIKDIGLEVKNVRSGTKYVLKCSATDSDIRSAFSRTLANDVIDEIYIGDKSFTEVSLGNKYEFNLTEIPFLSATESELININNERCLSLTVEELNAIKKYFSSIRRNPADVELETIAQTWSEHCKHKTFNSEIVYRKETIPNLLKDTIMKATNVINKPWCVSVFKDNAGIIEFDENYNICFKVETHNHPSAIEPYGGASTGLGGVIRDCLGSGLGAKPILNTDVFCVGLPNTPSQAIPPGTIHPQRLLRNIVSGVRDYGNRMGIPTVNGAVFFDERYIGNPLVYCGTVGILPRNKTEKYTKSGDLIVLVGGRTGRDGIHGATFSSTKLTEKSEDVSSSAVQIGNAITEKRMLDTILQARDKDLYDCITDCGAGGLSSAVGEMGKDLGAIVDLEKVPLKYEGLSYCEVWISEAQERMVLSVPERNINELLAIFSAEDVEATVIGRFTDDKKLTLIYKGNTVGNLDMDFLHDGLPKSTKSATYTKVDTSNITKITAQSNYGTVINDILSSYNICSKEWVIRQYDHEVQGSSVIKPLTGIKNDGPSDAAVIRPLLNSYKGIVVANGMNPIYGDLDTYSMAASAIDEAIRNVVAVGGNPERIAILDNFSWGNPDNPEILGALVEAAKACYGVAVSYQTPFISGKDSLHNEFISAGRKISIPHSLLISAISVIDDVRKCVTMDIKNINSIIYILGLTKSELGGSHFCLVTNNEANSVPRVDTTLGKKIFNALYRAIYDGLVSACHDCSEGGLAVTLSEMAFAGEIGMLIDLSKVPISDEVKEDYEVLFSESNSRFVVEVKEDNRIAFEKIMRDIPYATIGKTVVEPYLSVKGLSGKILLEEKLSDLKESWQKPLRW</sequence>
<keyword evidence="1 8" id="KW-0963">Cytoplasm</keyword>
<comment type="similarity">
    <text evidence="8">Belongs to the FGAMS family.</text>
</comment>
<dbReference type="HAMAP" id="MF_00420">
    <property type="entry name" value="PurL_2"/>
    <property type="match status" value="1"/>
</dbReference>
<evidence type="ECO:0000313" key="13">
    <source>
        <dbReference type="Proteomes" id="UP000178797"/>
    </source>
</evidence>
<dbReference type="EC" id="6.3.5.3" evidence="8"/>
<feature type="domain" description="PurM-like C-terminal" evidence="10">
    <location>
        <begin position="406"/>
        <end position="561"/>
    </location>
</feature>
<dbReference type="CDD" id="cd02204">
    <property type="entry name" value="PurL_repeat2"/>
    <property type="match status" value="1"/>
</dbReference>
<dbReference type="InterPro" id="IPR036604">
    <property type="entry name" value="PurS-like_sf"/>
</dbReference>
<dbReference type="Gene3D" id="1.10.8.750">
    <property type="entry name" value="Phosphoribosylformylglycinamidine synthase, linker domain"/>
    <property type="match status" value="1"/>
</dbReference>
<dbReference type="GO" id="GO:0004642">
    <property type="term" value="F:phosphoribosylformylglycinamidine synthase activity"/>
    <property type="evidence" value="ECO:0007669"/>
    <property type="project" value="UniProtKB-UniRule"/>
</dbReference>
<feature type="domain" description="PurM-like C-terminal" evidence="10">
    <location>
        <begin position="792"/>
        <end position="930"/>
    </location>
</feature>
<feature type="binding site" evidence="8">
    <location>
        <position position="744"/>
    </location>
    <ligand>
        <name>ATP</name>
        <dbReference type="ChEBI" id="CHEBI:30616"/>
    </ligand>
</feature>
<dbReference type="PANTHER" id="PTHR43555">
    <property type="entry name" value="PHOSPHORIBOSYLFORMYLGLYCINAMIDINE SYNTHASE SUBUNIT PURL"/>
    <property type="match status" value="1"/>
</dbReference>
<evidence type="ECO:0000256" key="4">
    <source>
        <dbReference type="ARBA" id="ARBA00022741"/>
    </source>
</evidence>
<keyword evidence="5 8" id="KW-0658">Purine biosynthesis</keyword>
<evidence type="ECO:0000313" key="12">
    <source>
        <dbReference type="EMBL" id="OGL44232.1"/>
    </source>
</evidence>
<evidence type="ECO:0000259" key="9">
    <source>
        <dbReference type="Pfam" id="PF00586"/>
    </source>
</evidence>
<evidence type="ECO:0000259" key="10">
    <source>
        <dbReference type="Pfam" id="PF02769"/>
    </source>
</evidence>
<dbReference type="InterPro" id="IPR016188">
    <property type="entry name" value="PurM-like_N"/>
</dbReference>
<feature type="binding site" evidence="8">
    <location>
        <position position="747"/>
    </location>
    <ligand>
        <name>substrate</name>
    </ligand>
</feature>
<dbReference type="Pfam" id="PF02769">
    <property type="entry name" value="AIRS_C"/>
    <property type="match status" value="2"/>
</dbReference>
<keyword evidence="2 8" id="KW-0436">Ligase</keyword>
<accession>A0A1F7RRQ7</accession>
<protein>
    <recommendedName>
        <fullName evidence="8">Phosphoribosylformylglycinamidine synthase subunit PurL</fullName>
        <shortName evidence="8">FGAM synthase</shortName>
        <ecNumber evidence="8">6.3.5.3</ecNumber>
    </recommendedName>
    <alternativeName>
        <fullName evidence="8">Formylglycinamide ribonucleotide amidotransferase subunit II</fullName>
        <shortName evidence="8">FGAR amidotransferase II</shortName>
        <shortName evidence="8">FGAR-AT II</shortName>
    </alternativeName>
    <alternativeName>
        <fullName evidence="8">Glutamine amidotransferase PurL</fullName>
    </alternativeName>
    <alternativeName>
        <fullName evidence="8">Phosphoribosylformylglycinamidine synthase subunit II</fullName>
    </alternativeName>
</protein>
<dbReference type="UniPathway" id="UPA00074">
    <property type="reaction ID" value="UER00128"/>
</dbReference>
<dbReference type="GO" id="GO:0000287">
    <property type="term" value="F:magnesium ion binding"/>
    <property type="evidence" value="ECO:0007669"/>
    <property type="project" value="UniProtKB-UniRule"/>
</dbReference>
<dbReference type="InterPro" id="IPR036676">
    <property type="entry name" value="PurM-like_C_sf"/>
</dbReference>
<evidence type="ECO:0000259" key="11">
    <source>
        <dbReference type="Pfam" id="PF18072"/>
    </source>
</evidence>
<evidence type="ECO:0000256" key="8">
    <source>
        <dbReference type="HAMAP-Rule" id="MF_00420"/>
    </source>
</evidence>
<comment type="subcellular location">
    <subcellularLocation>
        <location evidence="8">Cytoplasm</location>
    </subcellularLocation>
</comment>
<dbReference type="NCBIfam" id="TIGR01736">
    <property type="entry name" value="FGAM_synth_II"/>
    <property type="match status" value="1"/>
</dbReference>
<dbReference type="PANTHER" id="PTHR43555:SF1">
    <property type="entry name" value="PHOSPHORIBOSYLFORMYLGLYCINAMIDINE SYNTHASE SUBUNIT PURL"/>
    <property type="match status" value="1"/>
</dbReference>
<proteinExistence type="inferred from homology"/>
<feature type="domain" description="PurM-like N-terminal" evidence="9">
    <location>
        <begin position="271"/>
        <end position="395"/>
    </location>
</feature>
<feature type="domain" description="PurM-like N-terminal" evidence="9">
    <location>
        <begin position="648"/>
        <end position="745"/>
    </location>
</feature>
<dbReference type="InterPro" id="IPR010918">
    <property type="entry name" value="PurM-like_C_dom"/>
</dbReference>
<name>A0A1F7RRQ7_9BACT</name>
<comment type="caution">
    <text evidence="12">The sequence shown here is derived from an EMBL/GenBank/DDBJ whole genome shotgun (WGS) entry which is preliminary data.</text>
</comment>
<dbReference type="InterPro" id="IPR041609">
    <property type="entry name" value="PurL_linker"/>
</dbReference>
<dbReference type="Pfam" id="PF18072">
    <property type="entry name" value="FGAR-AT_linker"/>
    <property type="match status" value="1"/>
</dbReference>
<comment type="pathway">
    <text evidence="8">Purine metabolism; IMP biosynthesis via de novo pathway; 5-amino-1-(5-phospho-D-ribosyl)imidazole from N(2)-formyl-N(1)-(5-phospho-D-ribosyl)glycinamide: step 1/2.</text>
</comment>
<feature type="binding site" evidence="8">
    <location>
        <position position="474"/>
    </location>
    <ligand>
        <name>Mg(2+)</name>
        <dbReference type="ChEBI" id="CHEBI:18420"/>
        <label>2</label>
    </ligand>
</feature>
<dbReference type="GO" id="GO:0005524">
    <property type="term" value="F:ATP binding"/>
    <property type="evidence" value="ECO:0007669"/>
    <property type="project" value="UniProtKB-UniRule"/>
</dbReference>
<feature type="binding site" evidence="8">
    <location>
        <position position="707"/>
    </location>
    <ligand>
        <name>ATP</name>
        <dbReference type="ChEBI" id="CHEBI:30616"/>
    </ligand>
</feature>
<evidence type="ECO:0000256" key="2">
    <source>
        <dbReference type="ARBA" id="ARBA00022598"/>
    </source>
</evidence>
<evidence type="ECO:0000256" key="1">
    <source>
        <dbReference type="ARBA" id="ARBA00022490"/>
    </source>
</evidence>
<dbReference type="Gene3D" id="3.30.1330.10">
    <property type="entry name" value="PurM-like, N-terminal domain"/>
    <property type="match status" value="2"/>
</dbReference>
<feature type="binding site" evidence="8">
    <location>
        <position position="446"/>
    </location>
    <ligand>
        <name>substrate</name>
    </ligand>
</feature>
<feature type="domain" description="Phosphoribosylformylglycinamidine synthase linker" evidence="11">
    <location>
        <begin position="185"/>
        <end position="232"/>
    </location>
</feature>
<comment type="subunit">
    <text evidence="8">Monomer. Part of the FGAM synthase complex composed of 1 PurL, 1 PurQ and 2 PurS subunits.</text>
</comment>
<dbReference type="GO" id="GO:0006189">
    <property type="term" value="P:'de novo' IMP biosynthetic process"/>
    <property type="evidence" value="ECO:0007669"/>
    <property type="project" value="UniProtKB-UniRule"/>
</dbReference>
<dbReference type="InterPro" id="IPR036921">
    <property type="entry name" value="PurM-like_N_sf"/>
</dbReference>
<gene>
    <name evidence="8" type="primary">purL</name>
    <name evidence="12" type="ORF">A2W05_05275</name>
</gene>
<dbReference type="CDD" id="cd02203">
    <property type="entry name" value="PurL_repeat1"/>
    <property type="match status" value="1"/>
</dbReference>
<feature type="binding site" evidence="8">
    <location>
        <position position="287"/>
    </location>
    <ligand>
        <name>ATP</name>
        <dbReference type="ChEBI" id="CHEBI:30616"/>
    </ligand>
</feature>
<dbReference type="InterPro" id="IPR003850">
    <property type="entry name" value="PurS"/>
</dbReference>
<dbReference type="InterPro" id="IPR010074">
    <property type="entry name" value="PRibForGlyAmidine_synth_PurL"/>
</dbReference>
<dbReference type="EMBL" id="MGDE01000191">
    <property type="protein sequence ID" value="OGL44232.1"/>
    <property type="molecule type" value="Genomic_DNA"/>
</dbReference>
<dbReference type="SUPFAM" id="SSF82697">
    <property type="entry name" value="PurS-like"/>
    <property type="match status" value="1"/>
</dbReference>
<dbReference type="Proteomes" id="UP000178797">
    <property type="component" value="Unassembled WGS sequence"/>
</dbReference>
<evidence type="ECO:0000256" key="3">
    <source>
        <dbReference type="ARBA" id="ARBA00022723"/>
    </source>
</evidence>
<dbReference type="Pfam" id="PF00586">
    <property type="entry name" value="AIRS"/>
    <property type="match status" value="2"/>
</dbReference>
<dbReference type="SUPFAM" id="SSF55326">
    <property type="entry name" value="PurM N-terminal domain-like"/>
    <property type="match status" value="2"/>
</dbReference>
<dbReference type="Pfam" id="PF02700">
    <property type="entry name" value="PurS"/>
    <property type="match status" value="1"/>
</dbReference>
<feature type="active site" evidence="8">
    <location>
        <position position="228"/>
    </location>
</feature>
<feature type="active site" description="Proton acceptor" evidence="8">
    <location>
        <position position="291"/>
    </location>
</feature>
<keyword evidence="6 8" id="KW-0067">ATP-binding</keyword>
<keyword evidence="7 8" id="KW-0460">Magnesium</keyword>
<comment type="catalytic activity">
    <reaction evidence="8">
        <text>N(2)-formyl-N(1)-(5-phospho-beta-D-ribosyl)glycinamide + L-glutamine + ATP + H2O = 2-formamido-N(1)-(5-O-phospho-beta-D-ribosyl)acetamidine + L-glutamate + ADP + phosphate + H(+)</text>
        <dbReference type="Rhea" id="RHEA:17129"/>
        <dbReference type="ChEBI" id="CHEBI:15377"/>
        <dbReference type="ChEBI" id="CHEBI:15378"/>
        <dbReference type="ChEBI" id="CHEBI:29985"/>
        <dbReference type="ChEBI" id="CHEBI:30616"/>
        <dbReference type="ChEBI" id="CHEBI:43474"/>
        <dbReference type="ChEBI" id="CHEBI:58359"/>
        <dbReference type="ChEBI" id="CHEBI:147286"/>
        <dbReference type="ChEBI" id="CHEBI:147287"/>
        <dbReference type="ChEBI" id="CHEBI:456216"/>
        <dbReference type="EC" id="6.3.5.3"/>
    </reaction>
</comment>
<keyword evidence="4 8" id="KW-0547">Nucleotide-binding</keyword>
<dbReference type="Gene3D" id="3.90.650.10">
    <property type="entry name" value="PurM-like C-terminal domain"/>
    <property type="match status" value="2"/>
</dbReference>
<comment type="function">
    <text evidence="8">Part of the phosphoribosylformylglycinamidine synthase complex involved in the purines biosynthetic pathway. Catalyzes the ATP-dependent conversion of formylglycinamide ribonucleotide (FGAR) and glutamine to yield formylglycinamidine ribonucleotide (FGAM) and glutamate. The FGAM synthase complex is composed of three subunits. PurQ produces an ammonia molecule by converting glutamine to glutamate. PurL transfers the ammonia molecule to FGAR to form FGAM in an ATP-dependent manner. PurS interacts with PurQ and PurL and is thought to assist in the transfer of the ammonia molecule from PurQ to PurL.</text>
</comment>
<dbReference type="AlphaFoldDB" id="A0A1F7RRQ7"/>
<evidence type="ECO:0000256" key="6">
    <source>
        <dbReference type="ARBA" id="ARBA00022840"/>
    </source>
</evidence>